<reference evidence="3 4" key="1">
    <citation type="submission" date="2017-09" db="EMBL/GenBank/DDBJ databases">
        <title>Depth-based differentiation of microbial function through sediment-hosted aquifers and enrichment of novel symbionts in the deep terrestrial subsurface.</title>
        <authorList>
            <person name="Probst A.J."/>
            <person name="Ladd B."/>
            <person name="Jarett J.K."/>
            <person name="Geller-Mcgrath D.E."/>
            <person name="Sieber C.M."/>
            <person name="Emerson J.B."/>
            <person name="Anantharaman K."/>
            <person name="Thomas B.C."/>
            <person name="Malmstrom R."/>
            <person name="Stieglmeier M."/>
            <person name="Klingl A."/>
            <person name="Woyke T."/>
            <person name="Ryan C.M."/>
            <person name="Banfield J.F."/>
        </authorList>
    </citation>
    <scope>NUCLEOTIDE SEQUENCE [LARGE SCALE GENOMIC DNA]</scope>
    <source>
        <strain evidence="3">CG23_combo_of_CG06-09_8_20_14_all_38_19</strain>
    </source>
</reference>
<organism evidence="3 4">
    <name type="scientific">Candidatus Nealsonbacteria bacterium CG23_combo_of_CG06-09_8_20_14_all_38_19</name>
    <dbReference type="NCBI Taxonomy" id="1974721"/>
    <lineage>
        <taxon>Bacteria</taxon>
        <taxon>Candidatus Nealsoniibacteriota</taxon>
    </lineage>
</organism>
<name>A0A2G9YWD9_9BACT</name>
<keyword evidence="1" id="KW-0547">Nucleotide-binding</keyword>
<dbReference type="GO" id="GO:0009432">
    <property type="term" value="P:SOS response"/>
    <property type="evidence" value="ECO:0007669"/>
    <property type="project" value="TreeGrafter"/>
</dbReference>
<dbReference type="PANTHER" id="PTHR21621">
    <property type="entry name" value="RIBOSOMAL PROTEIN S6 MODIFICATION PROTEIN"/>
    <property type="match status" value="1"/>
</dbReference>
<dbReference type="InterPro" id="IPR011761">
    <property type="entry name" value="ATP-grasp"/>
</dbReference>
<dbReference type="GO" id="GO:0005524">
    <property type="term" value="F:ATP binding"/>
    <property type="evidence" value="ECO:0007669"/>
    <property type="project" value="UniProtKB-UniRule"/>
</dbReference>
<keyword evidence="1" id="KW-0067">ATP-binding</keyword>
<dbReference type="Proteomes" id="UP000230273">
    <property type="component" value="Unassembled WGS sequence"/>
</dbReference>
<evidence type="ECO:0000313" key="3">
    <source>
        <dbReference type="EMBL" id="PIP23576.1"/>
    </source>
</evidence>
<evidence type="ECO:0000256" key="1">
    <source>
        <dbReference type="PROSITE-ProRule" id="PRU00409"/>
    </source>
</evidence>
<evidence type="ECO:0000313" key="4">
    <source>
        <dbReference type="Proteomes" id="UP000230273"/>
    </source>
</evidence>
<dbReference type="InterPro" id="IPR013651">
    <property type="entry name" value="ATP-grasp_RimK-type"/>
</dbReference>
<accession>A0A2G9YWD9</accession>
<dbReference type="GO" id="GO:0046872">
    <property type="term" value="F:metal ion binding"/>
    <property type="evidence" value="ECO:0007669"/>
    <property type="project" value="InterPro"/>
</dbReference>
<dbReference type="EMBL" id="PCRP01000042">
    <property type="protein sequence ID" value="PIP23576.1"/>
    <property type="molecule type" value="Genomic_DNA"/>
</dbReference>
<dbReference type="Pfam" id="PF08443">
    <property type="entry name" value="RimK"/>
    <property type="match status" value="1"/>
</dbReference>
<dbReference type="Gene3D" id="3.30.470.20">
    <property type="entry name" value="ATP-grasp fold, B domain"/>
    <property type="match status" value="1"/>
</dbReference>
<dbReference type="Pfam" id="PF21068">
    <property type="entry name" value="ATPgraspMvdD"/>
    <property type="match status" value="1"/>
</dbReference>
<protein>
    <recommendedName>
        <fullName evidence="2">ATP-grasp domain-containing protein</fullName>
    </recommendedName>
</protein>
<dbReference type="InterPro" id="IPR048936">
    <property type="entry name" value="MvdD-like_ATPgrasp"/>
</dbReference>
<dbReference type="AlphaFoldDB" id="A0A2G9YWD9"/>
<dbReference type="PANTHER" id="PTHR21621:SF0">
    <property type="entry name" value="BETA-CITRYLGLUTAMATE SYNTHASE B-RELATED"/>
    <property type="match status" value="1"/>
</dbReference>
<gene>
    <name evidence="3" type="ORF">COX36_02565</name>
</gene>
<dbReference type="GO" id="GO:0005737">
    <property type="term" value="C:cytoplasm"/>
    <property type="evidence" value="ECO:0007669"/>
    <property type="project" value="TreeGrafter"/>
</dbReference>
<comment type="caution">
    <text evidence="3">The sequence shown here is derived from an EMBL/GenBank/DDBJ whole genome shotgun (WGS) entry which is preliminary data.</text>
</comment>
<proteinExistence type="predicted"/>
<sequence length="324" mass="37522">MILIVTNAEDPEADTVIDFLKEDKTEYWRFNTEDFPEKVKASFKLGEGEFLPPDGRVIPFSSITSAWYRRPEDSRFQALLTPEAIEFARMETRALLFGIWRTINCFWVSHPDNIRIAESKPLQLQVASSLGLEIPQTIITNDSEKVKRFCKDFGGDIIVKPIRRGYVEFKNKEGMPDVLSIFTNRVTPEAMREIDSLVYAPAIFQPYILKAFELRIAVVGTEVLACRIDSQESEFTRDDWRRYDFEHTPHSVFELPQRIEILCVELVNKLKLAFGAIDMIVTPDNRYVFLEINPNGHWLWIEELTGLPIARSMATLLERRVEAR</sequence>
<evidence type="ECO:0000259" key="2">
    <source>
        <dbReference type="PROSITE" id="PS50975"/>
    </source>
</evidence>
<dbReference type="GO" id="GO:0018169">
    <property type="term" value="F:ribosomal S6-glutamic acid ligase activity"/>
    <property type="evidence" value="ECO:0007669"/>
    <property type="project" value="TreeGrafter"/>
</dbReference>
<dbReference type="PROSITE" id="PS50975">
    <property type="entry name" value="ATP_GRASP"/>
    <property type="match status" value="1"/>
</dbReference>
<feature type="domain" description="ATP-grasp" evidence="2">
    <location>
        <begin position="124"/>
        <end position="318"/>
    </location>
</feature>
<dbReference type="SUPFAM" id="SSF56059">
    <property type="entry name" value="Glutathione synthetase ATP-binding domain-like"/>
    <property type="match status" value="1"/>
</dbReference>